<evidence type="ECO:0000313" key="5">
    <source>
        <dbReference type="EMBL" id="KFM64050.1"/>
    </source>
</evidence>
<dbReference type="GO" id="GO:0016020">
    <property type="term" value="C:membrane"/>
    <property type="evidence" value="ECO:0007669"/>
    <property type="project" value="TreeGrafter"/>
</dbReference>
<evidence type="ECO:0000256" key="1">
    <source>
        <dbReference type="ARBA" id="ARBA00022598"/>
    </source>
</evidence>
<organism evidence="5 6">
    <name type="scientific">Stegodyphus mimosarum</name>
    <name type="common">African social velvet spider</name>
    <dbReference type="NCBI Taxonomy" id="407821"/>
    <lineage>
        <taxon>Eukaryota</taxon>
        <taxon>Metazoa</taxon>
        <taxon>Ecdysozoa</taxon>
        <taxon>Arthropoda</taxon>
        <taxon>Chelicerata</taxon>
        <taxon>Arachnida</taxon>
        <taxon>Araneae</taxon>
        <taxon>Araneomorphae</taxon>
        <taxon>Entelegynae</taxon>
        <taxon>Eresoidea</taxon>
        <taxon>Eresidae</taxon>
        <taxon>Stegodyphus</taxon>
    </lineage>
</organism>
<dbReference type="Pfam" id="PF00501">
    <property type="entry name" value="AMP-binding"/>
    <property type="match status" value="1"/>
</dbReference>
<dbReference type="PANTHER" id="PTHR43272:SF107">
    <property type="entry name" value="LONG-CHAIN-FATTY-ACID--COA LIGASE 5"/>
    <property type="match status" value="1"/>
</dbReference>
<keyword evidence="1 5" id="KW-0436">Ligase</keyword>
<dbReference type="STRING" id="407821.A0A087TG11"/>
<dbReference type="EC" id="6.2.1.3" evidence="3"/>
<evidence type="ECO:0000256" key="2">
    <source>
        <dbReference type="ARBA" id="ARBA00022832"/>
    </source>
</evidence>
<feature type="domain" description="AMP-dependent synthetase/ligase" evidence="4">
    <location>
        <begin position="24"/>
        <end position="321"/>
    </location>
</feature>
<dbReference type="OrthoDB" id="1700726at2759"/>
<gene>
    <name evidence="5" type="ORF">X975_17389</name>
</gene>
<evidence type="ECO:0000313" key="6">
    <source>
        <dbReference type="Proteomes" id="UP000054359"/>
    </source>
</evidence>
<keyword evidence="2" id="KW-0276">Fatty acid metabolism</keyword>
<dbReference type="SUPFAM" id="SSF56801">
    <property type="entry name" value="Acetyl-CoA synthetase-like"/>
    <property type="match status" value="1"/>
</dbReference>
<dbReference type="InterPro" id="IPR020845">
    <property type="entry name" value="AMP-binding_CS"/>
</dbReference>
<dbReference type="Proteomes" id="UP000054359">
    <property type="component" value="Unassembled WGS sequence"/>
</dbReference>
<dbReference type="GO" id="GO:0005783">
    <property type="term" value="C:endoplasmic reticulum"/>
    <property type="evidence" value="ECO:0007669"/>
    <property type="project" value="TreeGrafter"/>
</dbReference>
<evidence type="ECO:0000256" key="3">
    <source>
        <dbReference type="ARBA" id="ARBA00026121"/>
    </source>
</evidence>
<dbReference type="GO" id="GO:0004467">
    <property type="term" value="F:long-chain fatty acid-CoA ligase activity"/>
    <property type="evidence" value="ECO:0007669"/>
    <property type="project" value="UniProtKB-EC"/>
</dbReference>
<keyword evidence="6" id="KW-1185">Reference proteome</keyword>
<keyword evidence="2" id="KW-0443">Lipid metabolism</keyword>
<evidence type="ECO:0000259" key="4">
    <source>
        <dbReference type="Pfam" id="PF00501"/>
    </source>
</evidence>
<dbReference type="Gene3D" id="3.40.50.12780">
    <property type="entry name" value="N-terminal domain of ligase-like"/>
    <property type="match status" value="1"/>
</dbReference>
<sequence length="483" mass="53805">MEVIISESLTTVSHIIENSDNYPNLKYVIIIEANEEEMVKHKSSRFKIMSFKELEELGKSNVQEHKLPSPDDIFCICYTSGTTGQPKGVIISHRNIVSCLASLEAIFGAAIPQTGTLVSYLPCAHIYEMICEIFCLYNSGRIGFYSGNTASLLDDLAELKPTVLPLVPKLMNVIYSAVKKEIGPSIFKRYLLRLALNQKEKSLRRGIVSKNTLWDKLIFSNVQKLLGGSAHFIFTASAPVSRQVMQFFRCASGCLVFEAYGLSEVGAAAMTLMSEHDSGFVGPPLPANHIKLVSVPEMFYDADNNVGEICIRGPNVFLGYYKNPEATKEAFDKDGWHHTGDIGQWLPNGTLAIIDRKKHIFKLAQGEYITPDKSENVYVQSHIISQVFVDGFSDQEFAVAVVIPDPKPFLIWAKENGFTESNLEVLCQDPAVRKAVLSHMLKFGRRKNLNSLHQVGNVYLSLEPFSQENGLLTPTMKLKRSVA</sequence>
<dbReference type="PANTHER" id="PTHR43272">
    <property type="entry name" value="LONG-CHAIN-FATTY-ACID--COA LIGASE"/>
    <property type="match status" value="1"/>
</dbReference>
<dbReference type="PROSITE" id="PS00455">
    <property type="entry name" value="AMP_BINDING"/>
    <property type="match status" value="1"/>
</dbReference>
<feature type="non-terminal residue" evidence="5">
    <location>
        <position position="483"/>
    </location>
</feature>
<reference evidence="5 6" key="1">
    <citation type="submission" date="2013-11" db="EMBL/GenBank/DDBJ databases">
        <title>Genome sequencing of Stegodyphus mimosarum.</title>
        <authorList>
            <person name="Bechsgaard J."/>
        </authorList>
    </citation>
    <scope>NUCLEOTIDE SEQUENCE [LARGE SCALE GENOMIC DNA]</scope>
</reference>
<dbReference type="EMBL" id="KK115047">
    <property type="protein sequence ID" value="KFM64050.1"/>
    <property type="molecule type" value="Genomic_DNA"/>
</dbReference>
<dbReference type="AlphaFoldDB" id="A0A087TG11"/>
<proteinExistence type="predicted"/>
<accession>A0A087TG11</accession>
<dbReference type="InterPro" id="IPR042099">
    <property type="entry name" value="ANL_N_sf"/>
</dbReference>
<dbReference type="InterPro" id="IPR000873">
    <property type="entry name" value="AMP-dep_synth/lig_dom"/>
</dbReference>
<dbReference type="OMA" id="WTIAYKW"/>
<name>A0A087TG11_STEMI</name>
<protein>
    <recommendedName>
        <fullName evidence="3">long-chain-fatty-acid--CoA ligase</fullName>
        <ecNumber evidence="3">6.2.1.3</ecNumber>
    </recommendedName>
</protein>